<organism evidence="3 4">
    <name type="scientific">Lentinus tigrinus ALCF2SS1-6</name>
    <dbReference type="NCBI Taxonomy" id="1328759"/>
    <lineage>
        <taxon>Eukaryota</taxon>
        <taxon>Fungi</taxon>
        <taxon>Dikarya</taxon>
        <taxon>Basidiomycota</taxon>
        <taxon>Agaricomycotina</taxon>
        <taxon>Agaricomycetes</taxon>
        <taxon>Polyporales</taxon>
        <taxon>Polyporaceae</taxon>
        <taxon>Lentinus</taxon>
    </lineage>
</organism>
<accession>A0A5C2RLE4</accession>
<dbReference type="AlphaFoldDB" id="A0A5C2RLE4"/>
<dbReference type="STRING" id="1328759.A0A5C2RLE4"/>
<sequence length="98" mass="10980">MITGYKKKRLGHPSKRLFGDVPREKWRAVIFSEIIFPIIMAVLFVIVYMFVKAFPDKDGKQLPSLLACIAIISLGPVVWNAAVILVLFMSSLSLGLML</sequence>
<dbReference type="InterPro" id="IPR003440">
    <property type="entry name" value="Glyco_trans_48_dom"/>
</dbReference>
<keyword evidence="3" id="KW-0808">Transferase</keyword>
<feature type="transmembrane region" description="Helical" evidence="1">
    <location>
        <begin position="63"/>
        <end position="88"/>
    </location>
</feature>
<keyword evidence="1" id="KW-0812">Transmembrane</keyword>
<feature type="non-terminal residue" evidence="3">
    <location>
        <position position="98"/>
    </location>
</feature>
<evidence type="ECO:0000313" key="3">
    <source>
        <dbReference type="EMBL" id="RPD52468.1"/>
    </source>
</evidence>
<dbReference type="GO" id="GO:0016020">
    <property type="term" value="C:membrane"/>
    <property type="evidence" value="ECO:0007669"/>
    <property type="project" value="InterPro"/>
</dbReference>
<evidence type="ECO:0000256" key="1">
    <source>
        <dbReference type="SAM" id="Phobius"/>
    </source>
</evidence>
<dbReference type="GO" id="GO:0000148">
    <property type="term" value="C:1,3-beta-D-glucan synthase complex"/>
    <property type="evidence" value="ECO:0007669"/>
    <property type="project" value="InterPro"/>
</dbReference>
<dbReference type="Proteomes" id="UP000313359">
    <property type="component" value="Unassembled WGS sequence"/>
</dbReference>
<dbReference type="Pfam" id="PF02364">
    <property type="entry name" value="Glucan_synthase"/>
    <property type="match status" value="1"/>
</dbReference>
<proteinExistence type="predicted"/>
<dbReference type="OrthoDB" id="1880850at2759"/>
<protein>
    <submittedName>
        <fullName evidence="3">Glycosyl transferase</fullName>
    </submittedName>
</protein>
<keyword evidence="1" id="KW-0472">Membrane</keyword>
<reference evidence="3" key="1">
    <citation type="journal article" date="2018" name="Genome Biol. Evol.">
        <title>Genomics and development of Lentinus tigrinus, a white-rot wood-decaying mushroom with dimorphic fruiting bodies.</title>
        <authorList>
            <person name="Wu B."/>
            <person name="Xu Z."/>
            <person name="Knudson A."/>
            <person name="Carlson A."/>
            <person name="Chen N."/>
            <person name="Kovaka S."/>
            <person name="LaButti K."/>
            <person name="Lipzen A."/>
            <person name="Pennachio C."/>
            <person name="Riley R."/>
            <person name="Schakwitz W."/>
            <person name="Umezawa K."/>
            <person name="Ohm R.A."/>
            <person name="Grigoriev I.V."/>
            <person name="Nagy L.G."/>
            <person name="Gibbons J."/>
            <person name="Hibbett D."/>
        </authorList>
    </citation>
    <scope>NUCLEOTIDE SEQUENCE [LARGE SCALE GENOMIC DNA]</scope>
    <source>
        <strain evidence="3">ALCF2SS1-6</strain>
    </source>
</reference>
<feature type="domain" description="Glycosyl transferase 48" evidence="2">
    <location>
        <begin position="2"/>
        <end position="96"/>
    </location>
</feature>
<evidence type="ECO:0000259" key="2">
    <source>
        <dbReference type="Pfam" id="PF02364"/>
    </source>
</evidence>
<dbReference type="GO" id="GO:0006075">
    <property type="term" value="P:(1-&gt;3)-beta-D-glucan biosynthetic process"/>
    <property type="evidence" value="ECO:0007669"/>
    <property type="project" value="InterPro"/>
</dbReference>
<feature type="transmembrane region" description="Helical" evidence="1">
    <location>
        <begin position="28"/>
        <end position="51"/>
    </location>
</feature>
<dbReference type="EMBL" id="ML122359">
    <property type="protein sequence ID" value="RPD52468.1"/>
    <property type="molecule type" value="Genomic_DNA"/>
</dbReference>
<evidence type="ECO:0000313" key="4">
    <source>
        <dbReference type="Proteomes" id="UP000313359"/>
    </source>
</evidence>
<dbReference type="GO" id="GO:0003843">
    <property type="term" value="F:1,3-beta-D-glucan synthase activity"/>
    <property type="evidence" value="ECO:0007669"/>
    <property type="project" value="InterPro"/>
</dbReference>
<gene>
    <name evidence="3" type="ORF">L227DRAFT_480893</name>
</gene>
<keyword evidence="1" id="KW-1133">Transmembrane helix</keyword>
<name>A0A5C2RLE4_9APHY</name>
<keyword evidence="4" id="KW-1185">Reference proteome</keyword>